<dbReference type="Pfam" id="PF00012">
    <property type="entry name" value="HSP70"/>
    <property type="match status" value="1"/>
</dbReference>
<comment type="subcellular location">
    <subcellularLocation>
        <location evidence="1">Endoplasmic reticulum lumen</location>
    </subcellularLocation>
</comment>
<dbReference type="GO" id="GO:0030968">
    <property type="term" value="P:endoplasmic reticulum unfolded protein response"/>
    <property type="evidence" value="ECO:0007669"/>
    <property type="project" value="TreeGrafter"/>
</dbReference>
<evidence type="ECO:0000256" key="5">
    <source>
        <dbReference type="ARBA" id="ARBA00023186"/>
    </source>
</evidence>
<dbReference type="EMBL" id="LN890537">
    <property type="protein sequence ID" value="CUS22269.1"/>
    <property type="molecule type" value="Genomic_DNA"/>
</dbReference>
<dbReference type="PROSITE" id="PS00329">
    <property type="entry name" value="HSP70_2"/>
    <property type="match status" value="1"/>
</dbReference>
<evidence type="ECO:0000256" key="6">
    <source>
        <dbReference type="SAM" id="MobiDB-lite"/>
    </source>
</evidence>
<dbReference type="Gene3D" id="3.30.30.30">
    <property type="match status" value="1"/>
</dbReference>
<keyword evidence="4" id="KW-0067">ATP-binding</keyword>
<keyword evidence="5" id="KW-0143">Chaperone</keyword>
<proteinExistence type="predicted"/>
<dbReference type="PANTHER" id="PTHR45639">
    <property type="entry name" value="HSC70CB, ISOFORM G-RELATED"/>
    <property type="match status" value="1"/>
</dbReference>
<dbReference type="InterPro" id="IPR013126">
    <property type="entry name" value="Hsp_70_fam"/>
</dbReference>
<dbReference type="SUPFAM" id="SSF100934">
    <property type="entry name" value="Heat shock protein 70kD (HSP70), C-terminal subdomain"/>
    <property type="match status" value="1"/>
</dbReference>
<keyword evidence="9" id="KW-1185">Reference proteome</keyword>
<dbReference type="PRINTS" id="PR00301">
    <property type="entry name" value="HEATSHOCK70"/>
</dbReference>
<dbReference type="InterPro" id="IPR029048">
    <property type="entry name" value="HSP70_C_sf"/>
</dbReference>
<dbReference type="GO" id="GO:0140662">
    <property type="term" value="F:ATP-dependent protein folding chaperone"/>
    <property type="evidence" value="ECO:0007669"/>
    <property type="project" value="InterPro"/>
</dbReference>
<evidence type="ECO:0000256" key="1">
    <source>
        <dbReference type="ARBA" id="ARBA00004319"/>
    </source>
</evidence>
<organism evidence="8 9">
    <name type="scientific">Lachancea quebecensis</name>
    <dbReference type="NCBI Taxonomy" id="1654605"/>
    <lineage>
        <taxon>Eukaryota</taxon>
        <taxon>Fungi</taxon>
        <taxon>Dikarya</taxon>
        <taxon>Ascomycota</taxon>
        <taxon>Saccharomycotina</taxon>
        <taxon>Saccharomycetes</taxon>
        <taxon>Saccharomycetales</taxon>
        <taxon>Saccharomycetaceae</taxon>
        <taxon>Lachancea</taxon>
    </lineage>
</organism>
<dbReference type="Gene3D" id="3.30.420.40">
    <property type="match status" value="2"/>
</dbReference>
<keyword evidence="3" id="KW-0547">Nucleotide-binding</keyword>
<dbReference type="GO" id="GO:0005524">
    <property type="term" value="F:ATP binding"/>
    <property type="evidence" value="ECO:0007669"/>
    <property type="project" value="UniProtKB-KW"/>
</dbReference>
<evidence type="ECO:0000313" key="8">
    <source>
        <dbReference type="EMBL" id="CUS22269.1"/>
    </source>
</evidence>
<dbReference type="AlphaFoldDB" id="A0A0P1KRH7"/>
<sequence>MKLSTFIGALSVLGSIASGALLGFDAGQEFSKAMLVSPHAPLELVLTPDSKRKDVSGLAVKPWKNDIERVYGSSVDSAHVRAPEGALLHIKPLLGKQEEEDLTYYHKSHPGVTFAPTERGSISLKCFGHEYPVEQVLAMNLDETIGRANKLLAEKNSLDVVDSLAITVPEFFNQDQRLALKSAAELPHGVKAQLVNDGMSVAIDFALKQRDFPPGEREHFIFYDMGSGSTRASLFAIEQPLNKSEPLMIEFGGYGFDATLGGTKFTQNVAELLKNKFLEQNPAIRTEQLNRNARSLVRIHQAAEKAKLVLSANIDASVSIESLYKDIDFKAVITRQEFEDFSEDLTGRIIRPIEDALKNQFFESPIDITNLKSLVLTGGSTRTPIVQKQLMHYLGSDLIARNVNADESSVNGVTIRGIQLFKSFQTKAIDILDRSIFSYGIVVNESATPIEIFPRGSQYPNKTSFLIPPTNYTSEFSIDLKENGLTFKKHIIETSPIQEKFSEEACPQGVAFNATFTLSQERFFDLESIEAICLHNSKNSTGLFKKFFSGGASRQEQEALGKGSISDVAPHKVKLLKTSEKFAHVSPMSNREKLRVRQHIDDLNKKDEMRLKSQELVNALESILYSTRAFLEQDDVAADGPKQDIESLSEYVATNLEWLDYESDEASVADLMEKINHISSLKDKIELYLMSSGEPLNFEQFSELHANGSELIQQFKGIEATANVTLEALEDNFSEIGLDVVKEYKKLKAPRHLSLSNYKLKDKIEAFEKTLADISSLLSAQNLDSYDREELFELKLIFDSSFSDLVKCLELEQAVQNFKMNELASLHSRRLRVLKKREDRKRSQESSSSLNAANSTFTSTTAGSTSSEKETSNAQEFTIDHDEL</sequence>
<evidence type="ECO:0000256" key="4">
    <source>
        <dbReference type="ARBA" id="ARBA00022840"/>
    </source>
</evidence>
<dbReference type="OrthoDB" id="10262720at2759"/>
<dbReference type="GO" id="GO:0005788">
    <property type="term" value="C:endoplasmic reticulum lumen"/>
    <property type="evidence" value="ECO:0007669"/>
    <property type="project" value="UniProtKB-SubCell"/>
</dbReference>
<dbReference type="CDD" id="cd10230">
    <property type="entry name" value="ASKHA_NBD_HSP70_HYOU1"/>
    <property type="match status" value="1"/>
</dbReference>
<keyword evidence="2 7" id="KW-0732">Signal</keyword>
<reference evidence="9" key="1">
    <citation type="submission" date="2015-10" db="EMBL/GenBank/DDBJ databases">
        <authorList>
            <person name="Devillers H."/>
        </authorList>
    </citation>
    <scope>NUCLEOTIDE SEQUENCE [LARGE SCALE GENOMIC DNA]</scope>
</reference>
<dbReference type="Gene3D" id="3.90.640.10">
    <property type="entry name" value="Actin, Chain A, domain 4"/>
    <property type="match status" value="1"/>
</dbReference>
<evidence type="ECO:0000256" key="7">
    <source>
        <dbReference type="SAM" id="SignalP"/>
    </source>
</evidence>
<protein>
    <submittedName>
        <fullName evidence="8">LAQU0S05e01574g1_1</fullName>
    </submittedName>
</protein>
<evidence type="ECO:0000256" key="2">
    <source>
        <dbReference type="ARBA" id="ARBA00022729"/>
    </source>
</evidence>
<feature type="compositionally biased region" description="Low complexity" evidence="6">
    <location>
        <begin position="845"/>
        <end position="866"/>
    </location>
</feature>
<dbReference type="Gene3D" id="1.20.1270.10">
    <property type="match status" value="1"/>
</dbReference>
<evidence type="ECO:0000256" key="3">
    <source>
        <dbReference type="ARBA" id="ARBA00022741"/>
    </source>
</evidence>
<dbReference type="SUPFAM" id="SSF53067">
    <property type="entry name" value="Actin-like ATPase domain"/>
    <property type="match status" value="2"/>
</dbReference>
<feature type="chain" id="PRO_5006066474" evidence="7">
    <location>
        <begin position="20"/>
        <end position="884"/>
    </location>
</feature>
<gene>
    <name evidence="8" type="ORF">LAQU0_S05e01574g</name>
</gene>
<dbReference type="PANTHER" id="PTHR45639:SF3">
    <property type="entry name" value="HYPOXIA UP-REGULATED PROTEIN 1"/>
    <property type="match status" value="1"/>
</dbReference>
<dbReference type="Proteomes" id="UP000236544">
    <property type="component" value="Unassembled WGS sequence"/>
</dbReference>
<dbReference type="InterPro" id="IPR043129">
    <property type="entry name" value="ATPase_NBD"/>
</dbReference>
<dbReference type="GO" id="GO:0034663">
    <property type="term" value="C:endoplasmic reticulum chaperone complex"/>
    <property type="evidence" value="ECO:0007669"/>
    <property type="project" value="TreeGrafter"/>
</dbReference>
<feature type="signal peptide" evidence="7">
    <location>
        <begin position="1"/>
        <end position="19"/>
    </location>
</feature>
<dbReference type="FunFam" id="3.90.640.10:FF:000003">
    <property type="entry name" value="Molecular chaperone DnaK"/>
    <property type="match status" value="1"/>
</dbReference>
<dbReference type="InterPro" id="IPR018181">
    <property type="entry name" value="Heat_shock_70_CS"/>
</dbReference>
<accession>A0A0P1KRH7</accession>
<evidence type="ECO:0000313" key="9">
    <source>
        <dbReference type="Proteomes" id="UP000236544"/>
    </source>
</evidence>
<feature type="region of interest" description="Disordered" evidence="6">
    <location>
        <begin position="835"/>
        <end position="884"/>
    </location>
</feature>
<name>A0A0P1KRH7_9SACH</name>